<accession>A0A9E2KC60</accession>
<dbReference type="InterPro" id="IPR017039">
    <property type="entry name" value="Virul_fac_BrkB"/>
</dbReference>
<feature type="transmembrane region" description="Helical" evidence="6">
    <location>
        <begin position="90"/>
        <end position="110"/>
    </location>
</feature>
<dbReference type="EMBL" id="JAHLFQ010000080">
    <property type="protein sequence ID" value="MBU3803893.1"/>
    <property type="molecule type" value="Genomic_DNA"/>
</dbReference>
<dbReference type="AlphaFoldDB" id="A0A9E2KC60"/>
<keyword evidence="4 6" id="KW-1133">Transmembrane helix</keyword>
<dbReference type="Pfam" id="PF03631">
    <property type="entry name" value="Virul_fac_BrkB"/>
    <property type="match status" value="1"/>
</dbReference>
<feature type="transmembrane region" description="Helical" evidence="6">
    <location>
        <begin position="32"/>
        <end position="52"/>
    </location>
</feature>
<feature type="transmembrane region" description="Helical" evidence="6">
    <location>
        <begin position="173"/>
        <end position="195"/>
    </location>
</feature>
<feature type="transmembrane region" description="Helical" evidence="6">
    <location>
        <begin position="242"/>
        <end position="270"/>
    </location>
</feature>
<dbReference type="GO" id="GO:0005886">
    <property type="term" value="C:plasma membrane"/>
    <property type="evidence" value="ECO:0007669"/>
    <property type="project" value="UniProtKB-SubCell"/>
</dbReference>
<feature type="transmembrane region" description="Helical" evidence="6">
    <location>
        <begin position="207"/>
        <end position="230"/>
    </location>
</feature>
<evidence type="ECO:0000313" key="7">
    <source>
        <dbReference type="EMBL" id="MBU3803893.1"/>
    </source>
</evidence>
<evidence type="ECO:0000313" key="8">
    <source>
        <dbReference type="Proteomes" id="UP000824229"/>
    </source>
</evidence>
<sequence>MESFEKVQWFIKKMIKRYTAHNLSATSAYISYYWVLAFFPFLIFVISILTYTKLPTGIFMEYVAKVIPNALVPQVESTVNQFIMYRSTTLLSVGGFITLWTAGTAVNALIKGIHSAYHSTYVRPFVFSRLAAIGYTILLALLLIFLMVGLIFGNRVGDYLFSILDMNKGIFMPIWNMARLTMPFIALVVVIFIMYRFIPRKYIKYTNVWPGVIFASVGWYVFSLVFSIYVDNYSKYNQLYGSIGSVFILLIWLYGSSTLLLIGAEINALLQELHLDQIKRRFGDPSKYK</sequence>
<evidence type="ECO:0000256" key="5">
    <source>
        <dbReference type="ARBA" id="ARBA00023136"/>
    </source>
</evidence>
<evidence type="ECO:0000256" key="4">
    <source>
        <dbReference type="ARBA" id="ARBA00022989"/>
    </source>
</evidence>
<reference evidence="7" key="1">
    <citation type="journal article" date="2021" name="PeerJ">
        <title>Extensive microbial diversity within the chicken gut microbiome revealed by metagenomics and culture.</title>
        <authorList>
            <person name="Gilroy R."/>
            <person name="Ravi A."/>
            <person name="Getino M."/>
            <person name="Pursley I."/>
            <person name="Horton D.L."/>
            <person name="Alikhan N.F."/>
            <person name="Baker D."/>
            <person name="Gharbi K."/>
            <person name="Hall N."/>
            <person name="Watson M."/>
            <person name="Adriaenssens E.M."/>
            <person name="Foster-Nyarko E."/>
            <person name="Jarju S."/>
            <person name="Secka A."/>
            <person name="Antonio M."/>
            <person name="Oren A."/>
            <person name="Chaudhuri R.R."/>
            <person name="La Ragione R."/>
            <person name="Hildebrand F."/>
            <person name="Pallen M.J."/>
        </authorList>
    </citation>
    <scope>NUCLEOTIDE SEQUENCE</scope>
    <source>
        <strain evidence="7">B5-657</strain>
    </source>
</reference>
<dbReference type="PANTHER" id="PTHR30213:SF0">
    <property type="entry name" value="UPF0761 MEMBRANE PROTEIN YIHY"/>
    <property type="match status" value="1"/>
</dbReference>
<gene>
    <name evidence="7" type="ORF">H9872_03955</name>
</gene>
<organism evidence="7 8">
    <name type="scientific">Candidatus Cellulosilyticum pullistercoris</name>
    <dbReference type="NCBI Taxonomy" id="2838521"/>
    <lineage>
        <taxon>Bacteria</taxon>
        <taxon>Bacillati</taxon>
        <taxon>Bacillota</taxon>
        <taxon>Clostridia</taxon>
        <taxon>Lachnospirales</taxon>
        <taxon>Cellulosilyticaceae</taxon>
        <taxon>Cellulosilyticum</taxon>
    </lineage>
</organism>
<comment type="caution">
    <text evidence="7">The sequence shown here is derived from an EMBL/GenBank/DDBJ whole genome shotgun (WGS) entry which is preliminary data.</text>
</comment>
<reference evidence="7" key="2">
    <citation type="submission" date="2021-04" db="EMBL/GenBank/DDBJ databases">
        <authorList>
            <person name="Gilroy R."/>
        </authorList>
    </citation>
    <scope>NUCLEOTIDE SEQUENCE</scope>
    <source>
        <strain evidence="7">B5-657</strain>
    </source>
</reference>
<name>A0A9E2KC60_9FIRM</name>
<dbReference type="NCBIfam" id="TIGR00765">
    <property type="entry name" value="yihY_not_rbn"/>
    <property type="match status" value="1"/>
</dbReference>
<evidence type="ECO:0000256" key="1">
    <source>
        <dbReference type="ARBA" id="ARBA00004651"/>
    </source>
</evidence>
<protein>
    <submittedName>
        <fullName evidence="7">YihY/virulence factor BrkB family protein</fullName>
    </submittedName>
</protein>
<keyword evidence="5 6" id="KW-0472">Membrane</keyword>
<evidence type="ECO:0000256" key="3">
    <source>
        <dbReference type="ARBA" id="ARBA00022692"/>
    </source>
</evidence>
<dbReference type="PANTHER" id="PTHR30213">
    <property type="entry name" value="INNER MEMBRANE PROTEIN YHJD"/>
    <property type="match status" value="1"/>
</dbReference>
<dbReference type="PIRSF" id="PIRSF035875">
    <property type="entry name" value="RNase_BN"/>
    <property type="match status" value="1"/>
</dbReference>
<evidence type="ECO:0000256" key="2">
    <source>
        <dbReference type="ARBA" id="ARBA00022475"/>
    </source>
</evidence>
<dbReference type="Proteomes" id="UP000824229">
    <property type="component" value="Unassembled WGS sequence"/>
</dbReference>
<proteinExistence type="predicted"/>
<keyword evidence="3 6" id="KW-0812">Transmembrane</keyword>
<keyword evidence="2" id="KW-1003">Cell membrane</keyword>
<evidence type="ECO:0000256" key="6">
    <source>
        <dbReference type="SAM" id="Phobius"/>
    </source>
</evidence>
<feature type="transmembrane region" description="Helical" evidence="6">
    <location>
        <begin position="130"/>
        <end position="153"/>
    </location>
</feature>
<comment type="subcellular location">
    <subcellularLocation>
        <location evidence="1">Cell membrane</location>
        <topology evidence="1">Multi-pass membrane protein</topology>
    </subcellularLocation>
</comment>